<name>A0A317FWZ4_BUTFI</name>
<accession>A0A317FWZ4</accession>
<protein>
    <recommendedName>
        <fullName evidence="3">SGNH/GDSL hydrolase family protein</fullName>
    </recommendedName>
</protein>
<evidence type="ECO:0000313" key="1">
    <source>
        <dbReference type="EMBL" id="PWT26158.1"/>
    </source>
</evidence>
<comment type="caution">
    <text evidence="1">The sequence shown here is derived from an EMBL/GenBank/DDBJ whole genome shotgun (WGS) entry which is preliminary data.</text>
</comment>
<sequence>MRISKKIAAFVAVLVIFILVNKLICFAVEPYMGSSTEMWTYFYENVSSKKVEMVYLGTSQCECAFNPESIDDELGIVSFNMGTNMQSFENTLIAIKEAHKNGINEIVFSVDRDMLEQDRSDNFRADASFVSAYTRMQNPVKAFVTSVEFVTSPSFITKPSSINYFFPWVYNRNTNIVLNIKQKLSGVIEDKDGHRSSSGYEPSDEVVDMSLVYTTVEDADNYAWGRELPVLEISDENRKALIEICEYCKNNGIALYPVEVPYPTFISQHTKESYFEVYEELKDLFGKYGYDYYDFNLIDDGYYSWELTDFKDQGHFNTVGAMKFSKMFAAFMKLDKIDKEKLFNIR</sequence>
<dbReference type="EMBL" id="NXNG01000001">
    <property type="protein sequence ID" value="PWT26158.1"/>
    <property type="molecule type" value="Genomic_DNA"/>
</dbReference>
<gene>
    <name evidence="1" type="ORF">CPT75_03010</name>
</gene>
<dbReference type="RefSeq" id="WP_110072038.1">
    <property type="nucleotide sequence ID" value="NZ_CM009896.1"/>
</dbReference>
<evidence type="ECO:0008006" key="3">
    <source>
        <dbReference type="Google" id="ProtNLM"/>
    </source>
</evidence>
<dbReference type="Proteomes" id="UP000245488">
    <property type="component" value="Chromosome"/>
</dbReference>
<dbReference type="AlphaFoldDB" id="A0A317FWZ4"/>
<dbReference type="SUPFAM" id="SSF52266">
    <property type="entry name" value="SGNH hydrolase"/>
    <property type="match status" value="1"/>
</dbReference>
<evidence type="ECO:0000313" key="2">
    <source>
        <dbReference type="Proteomes" id="UP000245488"/>
    </source>
</evidence>
<keyword evidence="2" id="KW-1185">Reference proteome</keyword>
<proteinExistence type="predicted"/>
<reference evidence="1 2" key="1">
    <citation type="submission" date="2017-09" db="EMBL/GenBank/DDBJ databases">
        <title>High-quality draft genome sequence of Butyrivibrio fibrisolvens INBov1, isolated from cow rumen.</title>
        <authorList>
            <person name="Rodriguez Hernaez J."/>
            <person name="Rivarola M."/>
            <person name="Paniego N."/>
            <person name="Cravero S."/>
            <person name="Ceron Cucchi M."/>
            <person name="Martinez M.C."/>
        </authorList>
    </citation>
    <scope>NUCLEOTIDE SEQUENCE [LARGE SCALE GENOMIC DNA]</scope>
    <source>
        <strain evidence="1 2">INBov1</strain>
    </source>
</reference>
<organism evidence="1 2">
    <name type="scientific">Butyrivibrio fibrisolvens</name>
    <dbReference type="NCBI Taxonomy" id="831"/>
    <lineage>
        <taxon>Bacteria</taxon>
        <taxon>Bacillati</taxon>
        <taxon>Bacillota</taxon>
        <taxon>Clostridia</taxon>
        <taxon>Lachnospirales</taxon>
        <taxon>Lachnospiraceae</taxon>
        <taxon>Butyrivibrio</taxon>
    </lineage>
</organism>